<dbReference type="Pfam" id="PF07963">
    <property type="entry name" value="N_methyl"/>
    <property type="match status" value="1"/>
</dbReference>
<dbReference type="RefSeq" id="WP_129220776.1">
    <property type="nucleotide sequence ID" value="NZ_QYBC01000017.1"/>
</dbReference>
<sequence length="171" mass="17509">MSTSSPAAERRARRRRGFTLVEALVALVVAGLLLPTLARALAGAWSAARMPLDVVSGITLARDVAAGGALPPDARQLGYAADRSTTSVTLLELPSDVAPAPGGTGQDEAANDLKPDATPSAIRIAAPKGFAGASPEAAPADVVLRRVSVSVRTPAGRRLKLDALRIDDASR</sequence>
<dbReference type="AlphaFoldDB" id="A0A4Q2R9F6"/>
<keyword evidence="2" id="KW-1185">Reference proteome</keyword>
<name>A0A4Q2R9F6_9HYPH</name>
<dbReference type="NCBIfam" id="TIGR02532">
    <property type="entry name" value="IV_pilin_GFxxxE"/>
    <property type="match status" value="1"/>
</dbReference>
<comment type="caution">
    <text evidence="1">The sequence shown here is derived from an EMBL/GenBank/DDBJ whole genome shotgun (WGS) entry which is preliminary data.</text>
</comment>
<dbReference type="Proteomes" id="UP000289411">
    <property type="component" value="Unassembled WGS sequence"/>
</dbReference>
<evidence type="ECO:0000313" key="2">
    <source>
        <dbReference type="Proteomes" id="UP000289411"/>
    </source>
</evidence>
<reference evidence="1 2" key="1">
    <citation type="submission" date="2018-09" db="EMBL/GenBank/DDBJ databases">
        <authorList>
            <person name="Grouzdev D.S."/>
            <person name="Krutkina M.S."/>
        </authorList>
    </citation>
    <scope>NUCLEOTIDE SEQUENCE [LARGE SCALE GENOMIC DNA]</scope>
    <source>
        <strain evidence="1 2">RmlP001</strain>
    </source>
</reference>
<proteinExistence type="predicted"/>
<dbReference type="EMBL" id="QYBC01000017">
    <property type="protein sequence ID" value="RYB02777.1"/>
    <property type="molecule type" value="Genomic_DNA"/>
</dbReference>
<accession>A0A4Q2R9F6</accession>
<organism evidence="1 2">
    <name type="scientific">Lichenibacterium ramalinae</name>
    <dbReference type="NCBI Taxonomy" id="2316527"/>
    <lineage>
        <taxon>Bacteria</taxon>
        <taxon>Pseudomonadati</taxon>
        <taxon>Pseudomonadota</taxon>
        <taxon>Alphaproteobacteria</taxon>
        <taxon>Hyphomicrobiales</taxon>
        <taxon>Lichenihabitantaceae</taxon>
        <taxon>Lichenibacterium</taxon>
    </lineage>
</organism>
<gene>
    <name evidence="1" type="ORF">D3272_18880</name>
</gene>
<reference evidence="1 2" key="2">
    <citation type="submission" date="2019-02" db="EMBL/GenBank/DDBJ databases">
        <title>'Lichenibacterium ramalinii' gen. nov. sp. nov., 'Lichenibacterium minor' gen. nov. sp. nov.</title>
        <authorList>
            <person name="Pankratov T."/>
        </authorList>
    </citation>
    <scope>NUCLEOTIDE SEQUENCE [LARGE SCALE GENOMIC DNA]</scope>
    <source>
        <strain evidence="1 2">RmlP001</strain>
    </source>
</reference>
<dbReference type="OrthoDB" id="9904999at2"/>
<evidence type="ECO:0000313" key="1">
    <source>
        <dbReference type="EMBL" id="RYB02777.1"/>
    </source>
</evidence>
<dbReference type="InterPro" id="IPR012902">
    <property type="entry name" value="N_methyl_site"/>
</dbReference>
<protein>
    <submittedName>
        <fullName evidence="1">Prepilin-type N-terminal cleavage/methylation domain-containing protein</fullName>
    </submittedName>
</protein>